<feature type="transmembrane region" description="Helical" evidence="1">
    <location>
        <begin position="49"/>
        <end position="66"/>
    </location>
</feature>
<evidence type="ECO:0000313" key="3">
    <source>
        <dbReference type="Proteomes" id="UP000182508"/>
    </source>
</evidence>
<dbReference type="Pfam" id="PF06177">
    <property type="entry name" value="QueT"/>
    <property type="match status" value="1"/>
</dbReference>
<name>A0A1G6B4P8_9STRE</name>
<dbReference type="EMBL" id="FMXP01000009">
    <property type="protein sequence ID" value="SDB15607.1"/>
    <property type="molecule type" value="Genomic_DNA"/>
</dbReference>
<keyword evidence="3" id="KW-1185">Reference proteome</keyword>
<dbReference type="PANTHER" id="PTHR40044">
    <property type="entry name" value="INTEGRAL MEMBRANE PROTEIN-RELATED"/>
    <property type="match status" value="1"/>
</dbReference>
<organism evidence="2 3">
    <name type="scientific">Streptococcus henryi</name>
    <dbReference type="NCBI Taxonomy" id="439219"/>
    <lineage>
        <taxon>Bacteria</taxon>
        <taxon>Bacillati</taxon>
        <taxon>Bacillota</taxon>
        <taxon>Bacilli</taxon>
        <taxon>Lactobacillales</taxon>
        <taxon>Streptococcaceae</taxon>
        <taxon>Streptococcus</taxon>
    </lineage>
</organism>
<feature type="transmembrane region" description="Helical" evidence="1">
    <location>
        <begin position="72"/>
        <end position="94"/>
    </location>
</feature>
<evidence type="ECO:0000313" key="2">
    <source>
        <dbReference type="EMBL" id="SDB15607.1"/>
    </source>
</evidence>
<proteinExistence type="predicted"/>
<dbReference type="PANTHER" id="PTHR40044:SF1">
    <property type="entry name" value="INTEGRAL MEMBRANE PROTEIN"/>
    <property type="match status" value="1"/>
</dbReference>
<sequence length="162" mass="17632">MTKNNLKARQKMVFSAIMMALYIAVLFISQGISFGAYQMRLATSLYGLAYLYPFLVLPISFANGLANTFGGLGLIDVLGGICAGLLTTSAVYAIRRLNLNAWWIVLPIFLIPAFVAPIWLSGLLGVPYFALVINLLVGQFVPGLIGAILVKELAKRGYKEEI</sequence>
<feature type="transmembrane region" description="Helical" evidence="1">
    <location>
        <begin position="12"/>
        <end position="37"/>
    </location>
</feature>
<feature type="transmembrane region" description="Helical" evidence="1">
    <location>
        <begin position="126"/>
        <end position="150"/>
    </location>
</feature>
<protein>
    <submittedName>
        <fullName evidence="2">Uncharacterized membrane protein</fullName>
    </submittedName>
</protein>
<keyword evidence="1" id="KW-0472">Membrane</keyword>
<reference evidence="2 3" key="1">
    <citation type="submission" date="2016-10" db="EMBL/GenBank/DDBJ databases">
        <authorList>
            <person name="de Groot N.N."/>
        </authorList>
    </citation>
    <scope>NUCLEOTIDE SEQUENCE [LARGE SCALE GENOMIC DNA]</scope>
    <source>
        <strain evidence="2 3">A-4</strain>
    </source>
</reference>
<dbReference type="eggNOG" id="COG4708">
    <property type="taxonomic scope" value="Bacteria"/>
</dbReference>
<dbReference type="InterPro" id="IPR010387">
    <property type="entry name" value="QueT"/>
</dbReference>
<dbReference type="STRING" id="439219.SAMN02910293_00781"/>
<dbReference type="Proteomes" id="UP000182508">
    <property type="component" value="Unassembled WGS sequence"/>
</dbReference>
<dbReference type="AlphaFoldDB" id="A0A1G6B4P8"/>
<accession>A0A1G6B4P8</accession>
<evidence type="ECO:0000256" key="1">
    <source>
        <dbReference type="SAM" id="Phobius"/>
    </source>
</evidence>
<gene>
    <name evidence="2" type="ORF">SAMN02910293_00781</name>
</gene>
<dbReference type="RefSeq" id="WP_074485627.1">
    <property type="nucleotide sequence ID" value="NZ_FMXP01000009.1"/>
</dbReference>
<feature type="transmembrane region" description="Helical" evidence="1">
    <location>
        <begin position="101"/>
        <end position="120"/>
    </location>
</feature>
<keyword evidence="1" id="KW-0812">Transmembrane</keyword>
<keyword evidence="1" id="KW-1133">Transmembrane helix</keyword>